<name>A0A0F9EWJ3_9ZZZZ</name>
<comment type="caution">
    <text evidence="3">The sequence shown here is derived from an EMBL/GenBank/DDBJ whole genome shotgun (WGS) entry which is preliminary data.</text>
</comment>
<dbReference type="CDD" id="cd22786">
    <property type="entry name" value="DPBB_YuiC-like"/>
    <property type="match status" value="1"/>
</dbReference>
<dbReference type="PANTHER" id="PTHR39160:SF4">
    <property type="entry name" value="RESUSCITATION-PROMOTING FACTOR RPFB"/>
    <property type="match status" value="1"/>
</dbReference>
<dbReference type="GO" id="GO:0009254">
    <property type="term" value="P:peptidoglycan turnover"/>
    <property type="evidence" value="ECO:0007669"/>
    <property type="project" value="InterPro"/>
</dbReference>
<feature type="non-terminal residue" evidence="3">
    <location>
        <position position="1"/>
    </location>
</feature>
<evidence type="ECO:0000259" key="2">
    <source>
        <dbReference type="Pfam" id="PF06725"/>
    </source>
</evidence>
<dbReference type="SUPFAM" id="SSF50685">
    <property type="entry name" value="Barwin-like endoglucanases"/>
    <property type="match status" value="1"/>
</dbReference>
<dbReference type="EMBL" id="LAZR01023443">
    <property type="protein sequence ID" value="KKL78478.1"/>
    <property type="molecule type" value="Genomic_DNA"/>
</dbReference>
<gene>
    <name evidence="3" type="ORF">LCGC14_2024480</name>
</gene>
<dbReference type="InterPro" id="IPR010611">
    <property type="entry name" value="3D_dom"/>
</dbReference>
<dbReference type="InterPro" id="IPR051933">
    <property type="entry name" value="Resuscitation_pf_RpfB"/>
</dbReference>
<reference evidence="3" key="1">
    <citation type="journal article" date="2015" name="Nature">
        <title>Complex archaea that bridge the gap between prokaryotes and eukaryotes.</title>
        <authorList>
            <person name="Spang A."/>
            <person name="Saw J.H."/>
            <person name="Jorgensen S.L."/>
            <person name="Zaremba-Niedzwiedzka K."/>
            <person name="Martijn J."/>
            <person name="Lind A.E."/>
            <person name="van Eijk R."/>
            <person name="Schleper C."/>
            <person name="Guy L."/>
            <person name="Ettema T.J."/>
        </authorList>
    </citation>
    <scope>NUCLEOTIDE SEQUENCE</scope>
</reference>
<keyword evidence="1" id="KW-0732">Signal</keyword>
<feature type="domain" description="3D" evidence="2">
    <location>
        <begin position="40"/>
        <end position="99"/>
    </location>
</feature>
<protein>
    <recommendedName>
        <fullName evidence="2">3D domain-containing protein</fullName>
    </recommendedName>
</protein>
<dbReference type="Gene3D" id="2.40.40.10">
    <property type="entry name" value="RlpA-like domain"/>
    <property type="match status" value="1"/>
</dbReference>
<evidence type="ECO:0000313" key="3">
    <source>
        <dbReference type="EMBL" id="KKL78478.1"/>
    </source>
</evidence>
<dbReference type="PANTHER" id="PTHR39160">
    <property type="entry name" value="CELL WALL-BINDING PROTEIN YOCH"/>
    <property type="match status" value="1"/>
</dbReference>
<dbReference type="GO" id="GO:0019867">
    <property type="term" value="C:outer membrane"/>
    <property type="evidence" value="ECO:0007669"/>
    <property type="project" value="InterPro"/>
</dbReference>
<dbReference type="AlphaFoldDB" id="A0A0F9EWJ3"/>
<sequence length="103" mass="11176">STVFEATGYAIGKPYNTITKLGQPVINRGFLQIGGIDIFTIAVDPKIIPLGSLVYIDSLGLALATDTGGKIKGKIIDICFTTMDEATKWGRRDVKIYVIQRAE</sequence>
<organism evidence="3">
    <name type="scientific">marine sediment metagenome</name>
    <dbReference type="NCBI Taxonomy" id="412755"/>
    <lineage>
        <taxon>unclassified sequences</taxon>
        <taxon>metagenomes</taxon>
        <taxon>ecological metagenomes</taxon>
    </lineage>
</organism>
<dbReference type="InterPro" id="IPR036908">
    <property type="entry name" value="RlpA-like_sf"/>
</dbReference>
<accession>A0A0F9EWJ3</accession>
<dbReference type="Pfam" id="PF06725">
    <property type="entry name" value="3D"/>
    <property type="match status" value="1"/>
</dbReference>
<evidence type="ECO:0000256" key="1">
    <source>
        <dbReference type="ARBA" id="ARBA00022729"/>
    </source>
</evidence>
<proteinExistence type="predicted"/>
<dbReference type="GO" id="GO:0004553">
    <property type="term" value="F:hydrolase activity, hydrolyzing O-glycosyl compounds"/>
    <property type="evidence" value="ECO:0007669"/>
    <property type="project" value="InterPro"/>
</dbReference>